<accession>A0ABQ3IHA1</accession>
<reference evidence="3" key="1">
    <citation type="journal article" date="2019" name="Int. J. Syst. Evol. Microbiol.">
        <title>The Global Catalogue of Microorganisms (GCM) 10K type strain sequencing project: providing services to taxonomists for standard genome sequencing and annotation.</title>
        <authorList>
            <consortium name="The Broad Institute Genomics Platform"/>
            <consortium name="The Broad Institute Genome Sequencing Center for Infectious Disease"/>
            <person name="Wu L."/>
            <person name="Ma J."/>
        </authorList>
    </citation>
    <scope>NUCLEOTIDE SEQUENCE [LARGE SCALE GENOMIC DNA]</scope>
    <source>
        <strain evidence="3">CGMCC 1.15922</strain>
    </source>
</reference>
<protein>
    <submittedName>
        <fullName evidence="2">Uncharacterized protein</fullName>
    </submittedName>
</protein>
<keyword evidence="3" id="KW-1185">Reference proteome</keyword>
<proteinExistence type="predicted"/>
<keyword evidence="1" id="KW-0812">Transmembrane</keyword>
<dbReference type="InterPro" id="IPR046168">
    <property type="entry name" value="DUF6170"/>
</dbReference>
<keyword evidence="1" id="KW-1133">Transmembrane helix</keyword>
<name>A0ABQ3IHA1_9GAMM</name>
<gene>
    <name evidence="2" type="ORF">GCM10011501_05550</name>
</gene>
<sequence length="98" mass="11386">MKFIFSTKQIPALSGLTLRERAEKLHKAQTKLTVPEKLTLNLLKLCMLIPAFFYIANQKVLFSIIFGILSLLSYFIIFLPIKFSFLNKYLIEKSDKKN</sequence>
<keyword evidence="1" id="KW-0472">Membrane</keyword>
<evidence type="ECO:0000313" key="2">
    <source>
        <dbReference type="EMBL" id="GHE80525.1"/>
    </source>
</evidence>
<organism evidence="2 3">
    <name type="scientific">Thalassotalea profundi</name>
    <dbReference type="NCBI Taxonomy" id="2036687"/>
    <lineage>
        <taxon>Bacteria</taxon>
        <taxon>Pseudomonadati</taxon>
        <taxon>Pseudomonadota</taxon>
        <taxon>Gammaproteobacteria</taxon>
        <taxon>Alteromonadales</taxon>
        <taxon>Colwelliaceae</taxon>
        <taxon>Thalassotalea</taxon>
    </lineage>
</organism>
<comment type="caution">
    <text evidence="2">The sequence shown here is derived from an EMBL/GenBank/DDBJ whole genome shotgun (WGS) entry which is preliminary data.</text>
</comment>
<evidence type="ECO:0000313" key="3">
    <source>
        <dbReference type="Proteomes" id="UP000626370"/>
    </source>
</evidence>
<dbReference type="RefSeq" id="WP_189376581.1">
    <property type="nucleotide sequence ID" value="NZ_BNAH01000002.1"/>
</dbReference>
<dbReference type="Proteomes" id="UP000626370">
    <property type="component" value="Unassembled WGS sequence"/>
</dbReference>
<feature type="transmembrane region" description="Helical" evidence="1">
    <location>
        <begin position="61"/>
        <end position="81"/>
    </location>
</feature>
<dbReference type="Pfam" id="PF19667">
    <property type="entry name" value="DUF6170"/>
    <property type="match status" value="1"/>
</dbReference>
<dbReference type="EMBL" id="BNAH01000002">
    <property type="protein sequence ID" value="GHE80525.1"/>
    <property type="molecule type" value="Genomic_DNA"/>
</dbReference>
<feature type="transmembrane region" description="Helical" evidence="1">
    <location>
        <begin position="38"/>
        <end position="55"/>
    </location>
</feature>
<evidence type="ECO:0000256" key="1">
    <source>
        <dbReference type="SAM" id="Phobius"/>
    </source>
</evidence>